<dbReference type="InterPro" id="IPR036249">
    <property type="entry name" value="Thioredoxin-like_sf"/>
</dbReference>
<dbReference type="InterPro" id="IPR013766">
    <property type="entry name" value="Thioredoxin_domain"/>
</dbReference>
<protein>
    <submittedName>
        <fullName evidence="2">Thioredoxin family protein</fullName>
    </submittedName>
</protein>
<dbReference type="AlphaFoldDB" id="A0A7W2M766"/>
<dbReference type="PANTHER" id="PTHR43640:SF1">
    <property type="entry name" value="THIOREDOXIN-DEPENDENT PEROXIREDOXIN"/>
    <property type="match status" value="1"/>
</dbReference>
<dbReference type="Gene3D" id="3.40.30.10">
    <property type="entry name" value="Glutaredoxin"/>
    <property type="match status" value="1"/>
</dbReference>
<dbReference type="RefSeq" id="WP_182206296.1">
    <property type="nucleotide sequence ID" value="NZ_JACGLT010000013.1"/>
</dbReference>
<reference evidence="2 3" key="1">
    <citation type="submission" date="2020-07" db="EMBL/GenBank/DDBJ databases">
        <title>Bacterium isolated from marine sediment.</title>
        <authorList>
            <person name="Shang D."/>
        </authorList>
    </citation>
    <scope>NUCLEOTIDE SEQUENCE [LARGE SCALE GENOMIC DNA]</scope>
    <source>
        <strain evidence="2 3">F6074</strain>
    </source>
</reference>
<dbReference type="GO" id="GO:0016209">
    <property type="term" value="F:antioxidant activity"/>
    <property type="evidence" value="ECO:0007669"/>
    <property type="project" value="InterPro"/>
</dbReference>
<evidence type="ECO:0000259" key="1">
    <source>
        <dbReference type="PROSITE" id="PS51352"/>
    </source>
</evidence>
<dbReference type="GO" id="GO:0016491">
    <property type="term" value="F:oxidoreductase activity"/>
    <property type="evidence" value="ECO:0007669"/>
    <property type="project" value="InterPro"/>
</dbReference>
<organism evidence="2 3">
    <name type="scientific">Gelidibacter maritimus</name>
    <dbReference type="NCBI Taxonomy" id="2761487"/>
    <lineage>
        <taxon>Bacteria</taxon>
        <taxon>Pseudomonadati</taxon>
        <taxon>Bacteroidota</taxon>
        <taxon>Flavobacteriia</taxon>
        <taxon>Flavobacteriales</taxon>
        <taxon>Flavobacteriaceae</taxon>
        <taxon>Gelidibacter</taxon>
    </lineage>
</organism>
<accession>A0A7W2M766</accession>
<dbReference type="InterPro" id="IPR047262">
    <property type="entry name" value="PRX-like1"/>
</dbReference>
<dbReference type="PROSITE" id="PS51352">
    <property type="entry name" value="THIOREDOXIN_2"/>
    <property type="match status" value="1"/>
</dbReference>
<dbReference type="Proteomes" id="UP000541857">
    <property type="component" value="Unassembled WGS sequence"/>
</dbReference>
<dbReference type="EMBL" id="JACGLT010000013">
    <property type="protein sequence ID" value="MBA6154012.1"/>
    <property type="molecule type" value="Genomic_DNA"/>
</dbReference>
<comment type="caution">
    <text evidence="2">The sequence shown here is derived from an EMBL/GenBank/DDBJ whole genome shotgun (WGS) entry which is preliminary data.</text>
</comment>
<dbReference type="Pfam" id="PF00578">
    <property type="entry name" value="AhpC-TSA"/>
    <property type="match status" value="1"/>
</dbReference>
<dbReference type="PANTHER" id="PTHR43640">
    <property type="entry name" value="OS07G0260300 PROTEIN"/>
    <property type="match status" value="1"/>
</dbReference>
<name>A0A7W2M766_9FLAO</name>
<evidence type="ECO:0000313" key="3">
    <source>
        <dbReference type="Proteomes" id="UP000541857"/>
    </source>
</evidence>
<dbReference type="SUPFAM" id="SSF52833">
    <property type="entry name" value="Thioredoxin-like"/>
    <property type="match status" value="1"/>
</dbReference>
<proteinExistence type="predicted"/>
<sequence length="201" mass="22108">MKHIKGIFAVVAIVLLSGFATISPGYDIGDIATDFELENIDGNMVSLSDYKDAKGFIVIFTCNTCPYSVAYEDRIVALDKKYASKGYPVIAIMPNNTDVQPRDNMDAMKQRAKSKGFTFPYLKDEGQKISPQYGATKTPEVYVLQKTNKGNEVKYIGAIDDNYQDAGAVRLRYVENAVDALLAGQPIKEAKTRAIGCSIKL</sequence>
<evidence type="ECO:0000313" key="2">
    <source>
        <dbReference type="EMBL" id="MBA6154012.1"/>
    </source>
</evidence>
<keyword evidence="3" id="KW-1185">Reference proteome</keyword>
<feature type="domain" description="Thioredoxin" evidence="1">
    <location>
        <begin position="26"/>
        <end position="183"/>
    </location>
</feature>
<dbReference type="InterPro" id="IPR000866">
    <property type="entry name" value="AhpC/TSA"/>
</dbReference>
<dbReference type="CDD" id="cd02969">
    <property type="entry name" value="PRX_like1"/>
    <property type="match status" value="1"/>
</dbReference>
<gene>
    <name evidence="2" type="ORF">H3Z82_14890</name>
</gene>